<dbReference type="eggNOG" id="COG0726">
    <property type="taxonomic scope" value="Bacteria"/>
</dbReference>
<reference evidence="2 3" key="2">
    <citation type="journal article" date="2009" name="Proc. Natl. Acad. Sci. U.S.A.">
        <title>On the chimeric nature, thermophilic origin, and phylogenetic placement of the Thermotogales.</title>
        <authorList>
            <person name="Zhaxybayeva O."/>
            <person name="Swithers K.S."/>
            <person name="Lapierre P."/>
            <person name="Fournier G.P."/>
            <person name="Bickhart D.M."/>
            <person name="DeBoy R.T."/>
            <person name="Nelson K.E."/>
            <person name="Nesbo C.L."/>
            <person name="Doolittle W.F."/>
            <person name="Gogarten J.P."/>
            <person name="Noll K.M."/>
        </authorList>
    </citation>
    <scope>NUCLEOTIDE SEQUENCE [LARGE SCALE GENOMIC DNA]</scope>
    <source>
        <strain evidence="3">ATCC BAA-301 / DSM 14385 / NBRC 107922 / TMO</strain>
    </source>
</reference>
<gene>
    <name evidence="2" type="ordered locus">Tlet_1170</name>
</gene>
<dbReference type="InterPro" id="IPR022560">
    <property type="entry name" value="DUF3473"/>
</dbReference>
<dbReference type="SUPFAM" id="SSF88713">
    <property type="entry name" value="Glycoside hydrolase/deacetylase"/>
    <property type="match status" value="1"/>
</dbReference>
<dbReference type="STRING" id="416591.Tlet_1170"/>
<dbReference type="CDD" id="cd10941">
    <property type="entry name" value="CE4_PuuE_HpPgdA_like_2"/>
    <property type="match status" value="1"/>
</dbReference>
<feature type="domain" description="NodB homology" evidence="1">
    <location>
        <begin position="3"/>
        <end position="278"/>
    </location>
</feature>
<evidence type="ECO:0000259" key="1">
    <source>
        <dbReference type="PROSITE" id="PS51677"/>
    </source>
</evidence>
<dbReference type="Gene3D" id="3.20.20.370">
    <property type="entry name" value="Glycoside hydrolase/deacetylase"/>
    <property type="match status" value="1"/>
</dbReference>
<evidence type="ECO:0000313" key="3">
    <source>
        <dbReference type="Proteomes" id="UP000002016"/>
    </source>
</evidence>
<dbReference type="InterPro" id="IPR045235">
    <property type="entry name" value="PuuE_HpPgdA-like"/>
</dbReference>
<dbReference type="OrthoDB" id="258610at2"/>
<dbReference type="PANTHER" id="PTHR47561">
    <property type="entry name" value="POLYSACCHARIDE DEACETYLASE FAMILY PROTEIN (AFU_ORTHOLOGUE AFUA_6G05030)"/>
    <property type="match status" value="1"/>
</dbReference>
<accession>A8F6F1</accession>
<dbReference type="InterPro" id="IPR011330">
    <property type="entry name" value="Glyco_hydro/deAcase_b/a-brl"/>
</dbReference>
<protein>
    <submittedName>
        <fullName evidence="2">PEP-CTERM locus polysaccharide deactylase</fullName>
    </submittedName>
</protein>
<dbReference type="RefSeq" id="WP_012003216.1">
    <property type="nucleotide sequence ID" value="NC_009828.1"/>
</dbReference>
<dbReference type="InterPro" id="IPR002509">
    <property type="entry name" value="NODB_dom"/>
</dbReference>
<dbReference type="Pfam" id="PF01522">
    <property type="entry name" value="Polysacc_deac_1"/>
    <property type="match status" value="1"/>
</dbReference>
<proteinExistence type="predicted"/>
<dbReference type="PROSITE" id="PS51677">
    <property type="entry name" value="NODB"/>
    <property type="match status" value="1"/>
</dbReference>
<organism evidence="2 3">
    <name type="scientific">Pseudothermotoga lettingae (strain ATCC BAA-301 / DSM 14385 / NBRC 107922 / TMO)</name>
    <name type="common">Thermotoga lettingae</name>
    <dbReference type="NCBI Taxonomy" id="416591"/>
    <lineage>
        <taxon>Bacteria</taxon>
        <taxon>Thermotogati</taxon>
        <taxon>Thermotogota</taxon>
        <taxon>Thermotogae</taxon>
        <taxon>Thermotogales</taxon>
        <taxon>Thermotogaceae</taxon>
        <taxon>Pseudothermotoga</taxon>
    </lineage>
</organism>
<dbReference type="InterPro" id="IPR014344">
    <property type="entry name" value="XrtA_polysacc_deacetyl"/>
</dbReference>
<dbReference type="KEGG" id="tle:Tlet_1170"/>
<dbReference type="EMBL" id="CP000812">
    <property type="protein sequence ID" value="ABV33735.1"/>
    <property type="molecule type" value="Genomic_DNA"/>
</dbReference>
<sequence>MAKTIYLSFDVEDWFQVENLREMFPLDSWEKCELRIEKNVEKILTLLGKYGVKATFFVLGWIAERQPDIVKEIYNDGHEIASHGYSHIINYNLSREEIFNDIEKSKKILEKIIGKAICGYRAPNFSITENVIDALVENGFLYDSSYHPFSKNSRYGKIENSDIKPFRLKKSLIEIPLSVYKKGKCELPIAGGGYFRLYPYSFYKALLKRYLMENDSLVLYFHPWEFDPEQPKVKNIKFLYRFRHYVGLSKTFEKLERILIYFLKENFTFGLFREITLE</sequence>
<keyword evidence="3" id="KW-1185">Reference proteome</keyword>
<dbReference type="GO" id="GO:0016810">
    <property type="term" value="F:hydrolase activity, acting on carbon-nitrogen (but not peptide) bonds"/>
    <property type="evidence" value="ECO:0007669"/>
    <property type="project" value="InterPro"/>
</dbReference>
<evidence type="ECO:0000313" key="2">
    <source>
        <dbReference type="EMBL" id="ABV33735.1"/>
    </source>
</evidence>
<dbReference type="GO" id="GO:0005975">
    <property type="term" value="P:carbohydrate metabolic process"/>
    <property type="evidence" value="ECO:0007669"/>
    <property type="project" value="InterPro"/>
</dbReference>
<name>A8F6F1_PSELT</name>
<dbReference type="HOGENOM" id="CLU_066872_0_0_0"/>
<dbReference type="PANTHER" id="PTHR47561:SF1">
    <property type="entry name" value="POLYSACCHARIDE DEACETYLASE FAMILY PROTEIN (AFU_ORTHOLOGUE AFUA_6G05030)"/>
    <property type="match status" value="1"/>
</dbReference>
<reference evidence="2 3" key="1">
    <citation type="submission" date="2007-08" db="EMBL/GenBank/DDBJ databases">
        <title>Complete sequence of Thermotoga lettingae TMO.</title>
        <authorList>
            <consortium name="US DOE Joint Genome Institute"/>
            <person name="Copeland A."/>
            <person name="Lucas S."/>
            <person name="Lapidus A."/>
            <person name="Barry K."/>
            <person name="Glavina del Rio T."/>
            <person name="Dalin E."/>
            <person name="Tice H."/>
            <person name="Pitluck S."/>
            <person name="Foster B."/>
            <person name="Bruce D."/>
            <person name="Schmutz J."/>
            <person name="Larimer F."/>
            <person name="Land M."/>
            <person name="Hauser L."/>
            <person name="Kyrpides N."/>
            <person name="Mikhailova N."/>
            <person name="Nelson K."/>
            <person name="Gogarten J.P."/>
            <person name="Noll K."/>
            <person name="Richardson P."/>
        </authorList>
    </citation>
    <scope>NUCLEOTIDE SEQUENCE [LARGE SCALE GENOMIC DNA]</scope>
    <source>
        <strain evidence="3">ATCC BAA-301 / DSM 14385 / NBRC 107922 / TMO</strain>
    </source>
</reference>
<dbReference type="Pfam" id="PF11959">
    <property type="entry name" value="DUF3473"/>
    <property type="match status" value="1"/>
</dbReference>
<dbReference type="Proteomes" id="UP000002016">
    <property type="component" value="Chromosome"/>
</dbReference>
<dbReference type="NCBIfam" id="TIGR03006">
    <property type="entry name" value="pepcterm_polyde"/>
    <property type="match status" value="1"/>
</dbReference>
<dbReference type="AlphaFoldDB" id="A8F6F1"/>